<dbReference type="AlphaFoldDB" id="A0A8S4DEP2"/>
<accession>A0A8S4DEP2</accession>
<feature type="compositionally biased region" description="Polar residues" evidence="1">
    <location>
        <begin position="21"/>
        <end position="31"/>
    </location>
</feature>
<feature type="compositionally biased region" description="Polar residues" evidence="1">
    <location>
        <begin position="85"/>
        <end position="134"/>
    </location>
</feature>
<feature type="region of interest" description="Disordered" evidence="1">
    <location>
        <begin position="1"/>
        <end position="211"/>
    </location>
</feature>
<evidence type="ECO:0000313" key="2">
    <source>
        <dbReference type="EMBL" id="CAG9096185.1"/>
    </source>
</evidence>
<dbReference type="Proteomes" id="UP000653454">
    <property type="component" value="Unassembled WGS sequence"/>
</dbReference>
<keyword evidence="3" id="KW-1185">Reference proteome</keyword>
<feature type="compositionally biased region" description="Polar residues" evidence="1">
    <location>
        <begin position="142"/>
        <end position="161"/>
    </location>
</feature>
<feature type="compositionally biased region" description="Low complexity" evidence="1">
    <location>
        <begin position="172"/>
        <end position="182"/>
    </location>
</feature>
<comment type="caution">
    <text evidence="2">The sequence shown here is derived from an EMBL/GenBank/DDBJ whole genome shotgun (WGS) entry which is preliminary data.</text>
</comment>
<feature type="compositionally biased region" description="Low complexity" evidence="1">
    <location>
        <begin position="51"/>
        <end position="63"/>
    </location>
</feature>
<reference evidence="2" key="1">
    <citation type="submission" date="2020-11" db="EMBL/GenBank/DDBJ databases">
        <authorList>
            <person name="Whiteford S."/>
        </authorList>
    </citation>
    <scope>NUCLEOTIDE SEQUENCE</scope>
</reference>
<feature type="compositionally biased region" description="Low complexity" evidence="1">
    <location>
        <begin position="1"/>
        <end position="16"/>
    </location>
</feature>
<organism evidence="2 3">
    <name type="scientific">Plutella xylostella</name>
    <name type="common">Diamondback moth</name>
    <name type="synonym">Plutella maculipennis</name>
    <dbReference type="NCBI Taxonomy" id="51655"/>
    <lineage>
        <taxon>Eukaryota</taxon>
        <taxon>Metazoa</taxon>
        <taxon>Ecdysozoa</taxon>
        <taxon>Arthropoda</taxon>
        <taxon>Hexapoda</taxon>
        <taxon>Insecta</taxon>
        <taxon>Pterygota</taxon>
        <taxon>Neoptera</taxon>
        <taxon>Endopterygota</taxon>
        <taxon>Lepidoptera</taxon>
        <taxon>Glossata</taxon>
        <taxon>Ditrysia</taxon>
        <taxon>Yponomeutoidea</taxon>
        <taxon>Plutellidae</taxon>
        <taxon>Plutella</taxon>
    </lineage>
</organism>
<proteinExistence type="predicted"/>
<sequence>MNPYQQGQSGYPQQPYMHNIGFSNSAPQSFGNPMPMAGFPTTGYPAPQPGYPQAQAGYPQASPGYPPTPGYPQANAGYPQANPGYPQSNPGYPQPSGYPSANQGYPSQGYPQQSAYPQANQGYPAAPQQSNQYQGYPPRSEPTMTQSPYHGSASSPINESPRSLLKTRRAASTPSSIDSLSSPQQPCSRTLSKQPLEPTSQHPVSKGIMTTSMQRTRRPGHTLDPHQQLGTAPLHFGRSASRAILSWSTQHSATLLHCRLIPTHRGHRHCSITPTHWGLLTALTVPTHCGLRGTGWQSRLSAALKTIALRSRWGSDVADS</sequence>
<feature type="compositionally biased region" description="Polar residues" evidence="1">
    <location>
        <begin position="183"/>
        <end position="211"/>
    </location>
</feature>
<name>A0A8S4DEP2_PLUXY</name>
<protein>
    <submittedName>
        <fullName evidence="2">(diamondback moth) hypothetical protein</fullName>
    </submittedName>
</protein>
<gene>
    <name evidence="2" type="ORF">PLXY2_LOCUS1715</name>
</gene>
<evidence type="ECO:0000313" key="3">
    <source>
        <dbReference type="Proteomes" id="UP000653454"/>
    </source>
</evidence>
<dbReference type="EMBL" id="CAJHNJ030000004">
    <property type="protein sequence ID" value="CAG9096185.1"/>
    <property type="molecule type" value="Genomic_DNA"/>
</dbReference>
<evidence type="ECO:0000256" key="1">
    <source>
        <dbReference type="SAM" id="MobiDB-lite"/>
    </source>
</evidence>